<proteinExistence type="inferred from homology"/>
<sequence length="326" mass="35174">MLESGFAELKIDYKDMKESAIGACKVSENISVGGHKWRILCYPRGRINEVTGQQHLSISLQMVESKSTNVRAIFEAFVTDAHGAPSLTGGVVTVTWGVIVVAGDGDPLPVPTSHIGRHLGGLLLDRAAAGSDVSFVVDEEEFRAHRAVLAAAGSDVSFVVDEEEFRAHRAVLAARSPVFKAQLLGSMADATMPSIAVHDVNAATFKAMLRFIYTDDLPAADELVGAPTETFHDLLVVADRYALDRLKLLCASKIWESVTLDTVGATLALAETYNCPELKNKCVAFLGRDGNFQKVVLTDGFLELLQKFPSILADLRKKFGASRKAA</sequence>
<dbReference type="SMART" id="SM00225">
    <property type="entry name" value="BTB"/>
    <property type="match status" value="1"/>
</dbReference>
<evidence type="ECO:0000313" key="5">
    <source>
        <dbReference type="Proteomes" id="UP001054889"/>
    </source>
</evidence>
<dbReference type="InterPro" id="IPR008974">
    <property type="entry name" value="TRAF-like"/>
</dbReference>
<feature type="domain" description="BTB" evidence="3">
    <location>
        <begin position="154"/>
        <end position="221"/>
    </location>
</feature>
<dbReference type="InterPro" id="IPR002083">
    <property type="entry name" value="MATH/TRAF_dom"/>
</dbReference>
<feature type="domain" description="BTB" evidence="3">
    <location>
        <begin position="131"/>
        <end position="151"/>
    </location>
</feature>
<dbReference type="Gene3D" id="1.25.40.420">
    <property type="match status" value="1"/>
</dbReference>
<dbReference type="Gene3D" id="3.30.710.10">
    <property type="entry name" value="Potassium Channel Kv1.1, Chain A"/>
    <property type="match status" value="2"/>
</dbReference>
<dbReference type="Pfam" id="PF22486">
    <property type="entry name" value="MATH_2"/>
    <property type="match status" value="1"/>
</dbReference>
<evidence type="ECO:0000259" key="3">
    <source>
        <dbReference type="PROSITE" id="PS50097"/>
    </source>
</evidence>
<dbReference type="Gene3D" id="2.60.210.10">
    <property type="entry name" value="Apoptosis, Tumor Necrosis Factor Receptor Associated Protein 2, Chain A"/>
    <property type="match status" value="1"/>
</dbReference>
<evidence type="ECO:0000313" key="4">
    <source>
        <dbReference type="EMBL" id="GJN04043.1"/>
    </source>
</evidence>
<accession>A0AAV5D1S9</accession>
<dbReference type="Pfam" id="PF24570">
    <property type="entry name" value="BACK_BPM_SPOP"/>
    <property type="match status" value="1"/>
</dbReference>
<dbReference type="Proteomes" id="UP001054889">
    <property type="component" value="Unassembled WGS sequence"/>
</dbReference>
<dbReference type="SUPFAM" id="SSF49599">
    <property type="entry name" value="TRAF domain-like"/>
    <property type="match status" value="1"/>
</dbReference>
<keyword evidence="5" id="KW-1185">Reference proteome</keyword>
<organism evidence="4 5">
    <name type="scientific">Eleusine coracana subsp. coracana</name>
    <dbReference type="NCBI Taxonomy" id="191504"/>
    <lineage>
        <taxon>Eukaryota</taxon>
        <taxon>Viridiplantae</taxon>
        <taxon>Streptophyta</taxon>
        <taxon>Embryophyta</taxon>
        <taxon>Tracheophyta</taxon>
        <taxon>Spermatophyta</taxon>
        <taxon>Magnoliopsida</taxon>
        <taxon>Liliopsida</taxon>
        <taxon>Poales</taxon>
        <taxon>Poaceae</taxon>
        <taxon>PACMAD clade</taxon>
        <taxon>Chloridoideae</taxon>
        <taxon>Cynodonteae</taxon>
        <taxon>Eleusininae</taxon>
        <taxon>Eleusine</taxon>
    </lineage>
</organism>
<dbReference type="InterPro" id="IPR000210">
    <property type="entry name" value="BTB/POZ_dom"/>
</dbReference>
<comment type="similarity">
    <text evidence="2">Belongs to the Tdpoz family.</text>
</comment>
<protein>
    <recommendedName>
        <fullName evidence="3">BTB domain-containing protein</fullName>
    </recommendedName>
</protein>
<dbReference type="Pfam" id="PF00651">
    <property type="entry name" value="BTB"/>
    <property type="match status" value="1"/>
</dbReference>
<dbReference type="InterPro" id="IPR056423">
    <property type="entry name" value="BACK_BPM_SPOP"/>
</dbReference>
<comment type="pathway">
    <text evidence="1">Protein modification; protein ubiquitination.</text>
</comment>
<name>A0AAV5D1S9_ELECO</name>
<dbReference type="PROSITE" id="PS50097">
    <property type="entry name" value="BTB"/>
    <property type="match status" value="2"/>
</dbReference>
<dbReference type="GO" id="GO:0016567">
    <property type="term" value="P:protein ubiquitination"/>
    <property type="evidence" value="ECO:0007669"/>
    <property type="project" value="InterPro"/>
</dbReference>
<reference evidence="4" key="1">
    <citation type="journal article" date="2018" name="DNA Res.">
        <title>Multiple hybrid de novo genome assembly of finger millet, an orphan allotetraploid crop.</title>
        <authorList>
            <person name="Hatakeyama M."/>
            <person name="Aluri S."/>
            <person name="Balachadran M.T."/>
            <person name="Sivarajan S.R."/>
            <person name="Patrignani A."/>
            <person name="Gruter S."/>
            <person name="Poveda L."/>
            <person name="Shimizu-Inatsugi R."/>
            <person name="Baeten J."/>
            <person name="Francoijs K.J."/>
            <person name="Nataraja K.N."/>
            <person name="Reddy Y.A.N."/>
            <person name="Phadnis S."/>
            <person name="Ravikumar R.L."/>
            <person name="Schlapbach R."/>
            <person name="Sreeman S.M."/>
            <person name="Shimizu K.K."/>
        </authorList>
    </citation>
    <scope>NUCLEOTIDE SEQUENCE</scope>
</reference>
<dbReference type="AlphaFoldDB" id="A0AAV5D1S9"/>
<evidence type="ECO:0000256" key="1">
    <source>
        <dbReference type="ARBA" id="ARBA00004906"/>
    </source>
</evidence>
<dbReference type="PANTHER" id="PTHR26379">
    <property type="entry name" value="BTB/POZ AND MATH DOMAIN-CONTAINING PROTEIN 1"/>
    <property type="match status" value="1"/>
</dbReference>
<dbReference type="EMBL" id="BQKI01000010">
    <property type="protein sequence ID" value="GJN04043.1"/>
    <property type="molecule type" value="Genomic_DNA"/>
</dbReference>
<reference evidence="4" key="2">
    <citation type="submission" date="2021-12" db="EMBL/GenBank/DDBJ databases">
        <title>Resequencing data analysis of finger millet.</title>
        <authorList>
            <person name="Hatakeyama M."/>
            <person name="Aluri S."/>
            <person name="Balachadran M.T."/>
            <person name="Sivarajan S.R."/>
            <person name="Poveda L."/>
            <person name="Shimizu-Inatsugi R."/>
            <person name="Schlapbach R."/>
            <person name="Sreeman S.M."/>
            <person name="Shimizu K.K."/>
        </authorList>
    </citation>
    <scope>NUCLEOTIDE SEQUENCE</scope>
</reference>
<dbReference type="PANTHER" id="PTHR26379:SF287">
    <property type="entry name" value="BTB DOMAIN-CONTAINING PROTEIN"/>
    <property type="match status" value="1"/>
</dbReference>
<dbReference type="SUPFAM" id="SSF54695">
    <property type="entry name" value="POZ domain"/>
    <property type="match status" value="2"/>
</dbReference>
<dbReference type="CDD" id="cd00121">
    <property type="entry name" value="MATH"/>
    <property type="match status" value="1"/>
</dbReference>
<dbReference type="InterPro" id="IPR045005">
    <property type="entry name" value="BPM1-6"/>
</dbReference>
<dbReference type="InterPro" id="IPR011333">
    <property type="entry name" value="SKP1/BTB/POZ_sf"/>
</dbReference>
<evidence type="ECO:0000256" key="2">
    <source>
        <dbReference type="ARBA" id="ARBA00010846"/>
    </source>
</evidence>
<comment type="caution">
    <text evidence="4">The sequence shown here is derived from an EMBL/GenBank/DDBJ whole genome shotgun (WGS) entry which is preliminary data.</text>
</comment>
<gene>
    <name evidence="4" type="primary">ga21553</name>
    <name evidence="4" type="ORF">PR202_ga21553</name>
</gene>